<evidence type="ECO:0000259" key="7">
    <source>
        <dbReference type="Pfam" id="PF00394"/>
    </source>
</evidence>
<keyword evidence="4" id="KW-0560">Oxidoreductase</keyword>
<dbReference type="CDD" id="cd13877">
    <property type="entry name" value="CuRO_2_Fet3p_like"/>
    <property type="match status" value="1"/>
</dbReference>
<dbReference type="PANTHER" id="PTHR11709">
    <property type="entry name" value="MULTI-COPPER OXIDASE"/>
    <property type="match status" value="1"/>
</dbReference>
<protein>
    <recommendedName>
        <fullName evidence="12">Multicopper oxidase</fullName>
    </recommendedName>
</protein>
<keyword evidence="11" id="KW-1185">Reference proteome</keyword>
<reference evidence="10" key="1">
    <citation type="submission" date="2020-01" db="EMBL/GenBank/DDBJ databases">
        <authorList>
            <consortium name="DOE Joint Genome Institute"/>
            <person name="Haridas S."/>
            <person name="Albert R."/>
            <person name="Binder M."/>
            <person name="Bloem J."/>
            <person name="Labutti K."/>
            <person name="Salamov A."/>
            <person name="Andreopoulos B."/>
            <person name="Baker S.E."/>
            <person name="Barry K."/>
            <person name="Bills G."/>
            <person name="Bluhm B.H."/>
            <person name="Cannon C."/>
            <person name="Castanera R."/>
            <person name="Culley D.E."/>
            <person name="Daum C."/>
            <person name="Ezra D."/>
            <person name="Gonzalez J.B."/>
            <person name="Henrissat B."/>
            <person name="Kuo A."/>
            <person name="Liang C."/>
            <person name="Lipzen A."/>
            <person name="Lutzoni F."/>
            <person name="Magnuson J."/>
            <person name="Mondo S."/>
            <person name="Nolan M."/>
            <person name="Ohm R."/>
            <person name="Pangilinan J."/>
            <person name="Park H.-J."/>
            <person name="Ramirez L."/>
            <person name="Alfaro M."/>
            <person name="Sun H."/>
            <person name="Tritt A."/>
            <person name="Yoshinaga Y."/>
            <person name="Zwiers L.-H."/>
            <person name="Turgeon B.G."/>
            <person name="Goodwin S.B."/>
            <person name="Spatafora J.W."/>
            <person name="Crous P.W."/>
            <person name="Grigoriev I.V."/>
        </authorList>
    </citation>
    <scope>NUCLEOTIDE SEQUENCE</scope>
    <source>
        <strain evidence="10">P77</strain>
    </source>
</reference>
<dbReference type="InterPro" id="IPR008972">
    <property type="entry name" value="Cupredoxin"/>
</dbReference>
<dbReference type="InterPro" id="IPR011706">
    <property type="entry name" value="Cu-oxidase_C"/>
</dbReference>
<dbReference type="Gene3D" id="2.60.40.420">
    <property type="entry name" value="Cupredoxins - blue copper proteins"/>
    <property type="match status" value="3"/>
</dbReference>
<feature type="domain" description="Plastocyanin-like" evidence="7">
    <location>
        <begin position="153"/>
        <end position="268"/>
    </location>
</feature>
<evidence type="ECO:0000256" key="6">
    <source>
        <dbReference type="SAM" id="SignalP"/>
    </source>
</evidence>
<keyword evidence="3 6" id="KW-0732">Signal</keyword>
<dbReference type="SUPFAM" id="SSF49503">
    <property type="entry name" value="Cupredoxins"/>
    <property type="match status" value="3"/>
</dbReference>
<evidence type="ECO:0000259" key="8">
    <source>
        <dbReference type="Pfam" id="PF07731"/>
    </source>
</evidence>
<dbReference type="Pfam" id="PF07731">
    <property type="entry name" value="Cu-oxidase_2"/>
    <property type="match status" value="1"/>
</dbReference>
<evidence type="ECO:0000313" key="11">
    <source>
        <dbReference type="Proteomes" id="UP000800040"/>
    </source>
</evidence>
<dbReference type="InterPro" id="IPR002355">
    <property type="entry name" value="Cu_oxidase_Cu_BS"/>
</dbReference>
<feature type="signal peptide" evidence="6">
    <location>
        <begin position="1"/>
        <end position="19"/>
    </location>
</feature>
<evidence type="ECO:0008006" key="12">
    <source>
        <dbReference type="Google" id="ProtNLM"/>
    </source>
</evidence>
<dbReference type="Proteomes" id="UP000800040">
    <property type="component" value="Unassembled WGS sequence"/>
</dbReference>
<dbReference type="Pfam" id="PF07732">
    <property type="entry name" value="Cu-oxidase_3"/>
    <property type="match status" value="1"/>
</dbReference>
<evidence type="ECO:0000259" key="9">
    <source>
        <dbReference type="Pfam" id="PF07732"/>
    </source>
</evidence>
<comment type="similarity">
    <text evidence="1">Belongs to the multicopper oxidase family.</text>
</comment>
<keyword evidence="2" id="KW-0479">Metal-binding</keyword>
<feature type="domain" description="Plastocyanin-like" evidence="8">
    <location>
        <begin position="381"/>
        <end position="507"/>
    </location>
</feature>
<dbReference type="GO" id="GO:0005507">
    <property type="term" value="F:copper ion binding"/>
    <property type="evidence" value="ECO:0007669"/>
    <property type="project" value="InterPro"/>
</dbReference>
<dbReference type="AlphaFoldDB" id="A0A6A5JX85"/>
<dbReference type="GO" id="GO:0004322">
    <property type="term" value="F:ferroxidase activity"/>
    <property type="evidence" value="ECO:0007669"/>
    <property type="project" value="TreeGrafter"/>
</dbReference>
<name>A0A6A5JX85_9PLEO</name>
<evidence type="ECO:0000256" key="3">
    <source>
        <dbReference type="ARBA" id="ARBA00022729"/>
    </source>
</evidence>
<evidence type="ECO:0000313" key="10">
    <source>
        <dbReference type="EMBL" id="KAF1829405.1"/>
    </source>
</evidence>
<dbReference type="PROSITE" id="PS00080">
    <property type="entry name" value="MULTICOPPER_OXIDASE2"/>
    <property type="match status" value="1"/>
</dbReference>
<dbReference type="GO" id="GO:0010106">
    <property type="term" value="P:cellular response to iron ion starvation"/>
    <property type="evidence" value="ECO:0007669"/>
    <property type="project" value="TreeGrafter"/>
</dbReference>
<proteinExistence type="inferred from homology"/>
<evidence type="ECO:0000256" key="1">
    <source>
        <dbReference type="ARBA" id="ARBA00010609"/>
    </source>
</evidence>
<keyword evidence="5" id="KW-0186">Copper</keyword>
<dbReference type="OrthoDB" id="2121828at2759"/>
<accession>A0A6A5JX85</accession>
<evidence type="ECO:0000256" key="4">
    <source>
        <dbReference type="ARBA" id="ARBA00023002"/>
    </source>
</evidence>
<evidence type="ECO:0000256" key="2">
    <source>
        <dbReference type="ARBA" id="ARBA00022723"/>
    </source>
</evidence>
<dbReference type="InterPro" id="IPR044130">
    <property type="entry name" value="CuRO_2_Fet3-like"/>
</dbReference>
<dbReference type="PANTHER" id="PTHR11709:SF361">
    <property type="entry name" value="IRON TRANSPORT MULTICOPPER OXIDASE FET3"/>
    <property type="match status" value="1"/>
</dbReference>
<dbReference type="GO" id="GO:0033215">
    <property type="term" value="P:reductive iron assimilation"/>
    <property type="evidence" value="ECO:0007669"/>
    <property type="project" value="TreeGrafter"/>
</dbReference>
<dbReference type="PROSITE" id="PS00079">
    <property type="entry name" value="MULTICOPPER_OXIDASE1"/>
    <property type="match status" value="1"/>
</dbReference>
<sequence length="564" mass="60886">MLGLCQVLVFSVYAALGLAKTVSYDFSVGYVTAAPDGYSRQVIGINGQWPIPTIECDVGDTVSVTVHNNLPDQSTTLHFHGMFQKGSQTSDGPTGVAQCPIQPAQSYTYTFIANPAGTHWYHSHSKGQYPDGLRGKMIVHDKAWESSLGIDEQMYLSMSDWYHRSMPDMIADYMSPSNTNADFDSPDSFLFNDTNRPFDLTFSKGKKYLLRIVNTAAVACGQFHVEGYKLSVVEADGVQMQPKSVDTIILCAGQSYGVVVQGQSNPRGAANWIAQMRTDMLTRPAPSLQARTVIGRLIYRITSFLLSLFGSLLTTLTNILTLNWTPAAVGRGGTLDDFTLKPLDGQRLLSPVDNKIDLITNQTYFNGVGTRTPLNAQPWVSPQVPSLYTALTTGSMDPATYGPGVNPWVVKSGQVIQIYMQNPHQYPHPMHLHGHIFQIVATGTGKWDGNEASLPSVPVKRDGHVVPAYGYSVIRFKADNPGVWFYHCHIDFHLVGGMAATIVEAPDQLSGSVPAAGVSLCNAGGFKSSGNCAGGSESISAADASSQCNNVYNTAGSGYTALVS</sequence>
<evidence type="ECO:0000256" key="5">
    <source>
        <dbReference type="ARBA" id="ARBA00023008"/>
    </source>
</evidence>
<dbReference type="EMBL" id="ML975445">
    <property type="protein sequence ID" value="KAF1829405.1"/>
    <property type="molecule type" value="Genomic_DNA"/>
</dbReference>
<dbReference type="InterPro" id="IPR045087">
    <property type="entry name" value="Cu-oxidase_fam"/>
</dbReference>
<feature type="chain" id="PRO_5025506382" description="Multicopper oxidase" evidence="6">
    <location>
        <begin position="20"/>
        <end position="564"/>
    </location>
</feature>
<dbReference type="InterPro" id="IPR011707">
    <property type="entry name" value="Cu-oxidase-like_N"/>
</dbReference>
<dbReference type="GO" id="GO:0033573">
    <property type="term" value="C:high-affinity iron permease complex"/>
    <property type="evidence" value="ECO:0007669"/>
    <property type="project" value="TreeGrafter"/>
</dbReference>
<dbReference type="Pfam" id="PF00394">
    <property type="entry name" value="Cu-oxidase"/>
    <property type="match status" value="1"/>
</dbReference>
<feature type="domain" description="Plastocyanin-like" evidence="9">
    <location>
        <begin position="28"/>
        <end position="142"/>
    </location>
</feature>
<organism evidence="10 11">
    <name type="scientific">Decorospora gaudefroyi</name>
    <dbReference type="NCBI Taxonomy" id="184978"/>
    <lineage>
        <taxon>Eukaryota</taxon>
        <taxon>Fungi</taxon>
        <taxon>Dikarya</taxon>
        <taxon>Ascomycota</taxon>
        <taxon>Pezizomycotina</taxon>
        <taxon>Dothideomycetes</taxon>
        <taxon>Pleosporomycetidae</taxon>
        <taxon>Pleosporales</taxon>
        <taxon>Pleosporineae</taxon>
        <taxon>Pleosporaceae</taxon>
        <taxon>Decorospora</taxon>
    </lineage>
</organism>
<dbReference type="InterPro" id="IPR001117">
    <property type="entry name" value="Cu-oxidase_2nd"/>
</dbReference>
<dbReference type="CDD" id="cd13851">
    <property type="entry name" value="CuRO_1_Fet3p"/>
    <property type="match status" value="1"/>
</dbReference>
<gene>
    <name evidence="10" type="ORF">BDW02DRAFT_510012</name>
</gene>
<dbReference type="InterPro" id="IPR033138">
    <property type="entry name" value="Cu_oxidase_CS"/>
</dbReference>